<keyword evidence="8" id="KW-1185">Reference proteome</keyword>
<dbReference type="Proteomes" id="UP000005627">
    <property type="component" value="Chromosome 4"/>
</dbReference>
<dbReference type="PANTHER" id="PTHR12703:SF3">
    <property type="entry name" value="ABR032WP"/>
    <property type="match status" value="1"/>
</dbReference>
<dbReference type="AlphaFoldDB" id="G8ZTD0"/>
<dbReference type="GO" id="GO:0016020">
    <property type="term" value="C:membrane"/>
    <property type="evidence" value="ECO:0007669"/>
    <property type="project" value="UniProtKB-SubCell"/>
</dbReference>
<dbReference type="EMBL" id="HE616745">
    <property type="protein sequence ID" value="CCE91874.1"/>
    <property type="molecule type" value="Genomic_DNA"/>
</dbReference>
<keyword evidence="5 6" id="KW-0472">Membrane</keyword>
<dbReference type="GO" id="GO:0005783">
    <property type="term" value="C:endoplasmic reticulum"/>
    <property type="evidence" value="ECO:0007669"/>
    <property type="project" value="TreeGrafter"/>
</dbReference>
<dbReference type="InterPro" id="IPR005344">
    <property type="entry name" value="TMEM33/Pom33"/>
</dbReference>
<name>G8ZTD0_TORDE</name>
<dbReference type="GeneID" id="11502309"/>
<feature type="transmembrane region" description="Helical" evidence="6">
    <location>
        <begin position="88"/>
        <end position="107"/>
    </location>
</feature>
<feature type="transmembrane region" description="Helical" evidence="6">
    <location>
        <begin position="206"/>
        <end position="226"/>
    </location>
</feature>
<evidence type="ECO:0000256" key="1">
    <source>
        <dbReference type="ARBA" id="ARBA00004141"/>
    </source>
</evidence>
<gene>
    <name evidence="7" type="primary">TDEL0D02900</name>
    <name evidence="7" type="ORF">TDEL_0D02900</name>
</gene>
<proteinExistence type="inferred from homology"/>
<dbReference type="KEGG" id="tdl:TDEL_0D02900"/>
<dbReference type="PANTHER" id="PTHR12703">
    <property type="entry name" value="TRANSMEMBRANE PROTEIN 33"/>
    <property type="match status" value="1"/>
</dbReference>
<protein>
    <submittedName>
        <fullName evidence="7">Uncharacterized protein</fullName>
    </submittedName>
</protein>
<evidence type="ECO:0000256" key="5">
    <source>
        <dbReference type="ARBA" id="ARBA00023136"/>
    </source>
</evidence>
<evidence type="ECO:0000256" key="3">
    <source>
        <dbReference type="ARBA" id="ARBA00022692"/>
    </source>
</evidence>
<keyword evidence="3 6" id="KW-0812">Transmembrane</keyword>
<feature type="transmembrane region" description="Helical" evidence="6">
    <location>
        <begin position="127"/>
        <end position="155"/>
    </location>
</feature>
<evidence type="ECO:0000256" key="4">
    <source>
        <dbReference type="ARBA" id="ARBA00022989"/>
    </source>
</evidence>
<dbReference type="Pfam" id="PF03661">
    <property type="entry name" value="TMEM33_Pom33"/>
    <property type="match status" value="1"/>
</dbReference>
<feature type="transmembrane region" description="Helical" evidence="6">
    <location>
        <begin position="25"/>
        <end position="53"/>
    </location>
</feature>
<reference evidence="7 8" key="1">
    <citation type="journal article" date="2011" name="Proc. Natl. Acad. Sci. U.S.A.">
        <title>Evolutionary erosion of yeast sex chromosomes by mating-type switching accidents.</title>
        <authorList>
            <person name="Gordon J.L."/>
            <person name="Armisen D."/>
            <person name="Proux-Wera E."/>
            <person name="Oheigeartaigh S.S."/>
            <person name="Byrne K.P."/>
            <person name="Wolfe K.H."/>
        </authorList>
    </citation>
    <scope>NUCLEOTIDE SEQUENCE [LARGE SCALE GENOMIC DNA]</scope>
    <source>
        <strain evidence="8">ATCC 10662 / CBS 1146 / NBRC 0425 / NCYC 2629 / NRRL Y-866</strain>
    </source>
</reference>
<dbReference type="InterPro" id="IPR051645">
    <property type="entry name" value="PER33/POM33_regulator"/>
</dbReference>
<comment type="subcellular location">
    <subcellularLocation>
        <location evidence="1">Membrane</location>
        <topology evidence="1">Multi-pass membrane protein</topology>
    </subcellularLocation>
</comment>
<sequence length="274" mass="32191">MPQKIKIIQKKSTEKHLSPLQIQKYVWLAGHAMTLALGLLFSVTYLLQCLIFFKYRSWKWLFLRMNRSYSFFSGHRWYHAILRWTPALLYRLALIGTFMSLGVTSYQNSRGLHPQWFEMLSAENFQYLLISVFWFFTGASVFKIAPLMLLSYMHLTNWKQEIDGMKDEDEVTKKYAPVLNILAISEMLVAVSLALDAILLKSSSSGVVLVVYLGIYWLRINFSPYVQITMLRLLSKLDKKVPPKYHDQWEIIKKFIYSKIQDHEKRKTAIKKTA</sequence>
<accession>G8ZTD0</accession>
<comment type="similarity">
    <text evidence="2">Belongs to the PER33/POM33 family.</text>
</comment>
<evidence type="ECO:0000256" key="2">
    <source>
        <dbReference type="ARBA" id="ARBA00007322"/>
    </source>
</evidence>
<evidence type="ECO:0000256" key="6">
    <source>
        <dbReference type="SAM" id="Phobius"/>
    </source>
</evidence>
<dbReference type="eggNOG" id="ENOG502QRJ1">
    <property type="taxonomic scope" value="Eukaryota"/>
</dbReference>
<evidence type="ECO:0000313" key="8">
    <source>
        <dbReference type="Proteomes" id="UP000005627"/>
    </source>
</evidence>
<dbReference type="RefSeq" id="XP_003681085.1">
    <property type="nucleotide sequence ID" value="XM_003681037.1"/>
</dbReference>
<organism evidence="7 8">
    <name type="scientific">Torulaspora delbrueckii</name>
    <name type="common">Yeast</name>
    <name type="synonym">Candida colliculosa</name>
    <dbReference type="NCBI Taxonomy" id="4950"/>
    <lineage>
        <taxon>Eukaryota</taxon>
        <taxon>Fungi</taxon>
        <taxon>Dikarya</taxon>
        <taxon>Ascomycota</taxon>
        <taxon>Saccharomycotina</taxon>
        <taxon>Saccharomycetes</taxon>
        <taxon>Saccharomycetales</taxon>
        <taxon>Saccharomycetaceae</taxon>
        <taxon>Torulaspora</taxon>
    </lineage>
</organism>
<dbReference type="FunCoup" id="G8ZTD0">
    <property type="interactions" value="69"/>
</dbReference>
<dbReference type="InParanoid" id="G8ZTD0"/>
<dbReference type="HOGENOM" id="CLU_074989_0_0_1"/>
<keyword evidence="4 6" id="KW-1133">Transmembrane helix</keyword>
<dbReference type="GO" id="GO:0071786">
    <property type="term" value="P:endoplasmic reticulum tubular network organization"/>
    <property type="evidence" value="ECO:0007669"/>
    <property type="project" value="TreeGrafter"/>
</dbReference>
<feature type="transmembrane region" description="Helical" evidence="6">
    <location>
        <begin position="176"/>
        <end position="200"/>
    </location>
</feature>
<dbReference type="GO" id="GO:0061024">
    <property type="term" value="P:membrane organization"/>
    <property type="evidence" value="ECO:0007669"/>
    <property type="project" value="TreeGrafter"/>
</dbReference>
<evidence type="ECO:0000313" key="7">
    <source>
        <dbReference type="EMBL" id="CCE91874.1"/>
    </source>
</evidence>
<dbReference type="OrthoDB" id="5581259at2759"/>